<feature type="domain" description="JmjC" evidence="16">
    <location>
        <begin position="816"/>
        <end position="1063"/>
    </location>
</feature>
<dbReference type="FunFam" id="2.60.120.650:FF:000026">
    <property type="entry name" value="Transcription factor jumonji domain-containing protein"/>
    <property type="match status" value="1"/>
</dbReference>
<dbReference type="SMART" id="SM00558">
    <property type="entry name" value="JmjC"/>
    <property type="match status" value="1"/>
</dbReference>
<comment type="similarity">
    <text evidence="3">Belongs to the JARID1 histone demethylase family.</text>
</comment>
<dbReference type="GO" id="GO:0000785">
    <property type="term" value="C:chromatin"/>
    <property type="evidence" value="ECO:0007669"/>
    <property type="project" value="TreeGrafter"/>
</dbReference>
<dbReference type="InterPro" id="IPR018866">
    <property type="entry name" value="Znf-4CXXC_R1"/>
</dbReference>
<comment type="cofactor">
    <cofactor evidence="1">
        <name>Fe(2+)</name>
        <dbReference type="ChEBI" id="CHEBI:29033"/>
    </cofactor>
</comment>
<dbReference type="GO" id="GO:0003712">
    <property type="term" value="F:transcription coregulator activity"/>
    <property type="evidence" value="ECO:0007669"/>
    <property type="project" value="TreeGrafter"/>
</dbReference>
<feature type="region of interest" description="Disordered" evidence="14">
    <location>
        <begin position="26"/>
        <end position="71"/>
    </location>
</feature>
<dbReference type="Gene3D" id="2.60.120.650">
    <property type="entry name" value="Cupin"/>
    <property type="match status" value="1"/>
</dbReference>
<feature type="region of interest" description="Disordered" evidence="14">
    <location>
        <begin position="218"/>
        <end position="238"/>
    </location>
</feature>
<evidence type="ECO:0000256" key="1">
    <source>
        <dbReference type="ARBA" id="ARBA00001954"/>
    </source>
</evidence>
<proteinExistence type="inferred from homology"/>
<evidence type="ECO:0000313" key="17">
    <source>
        <dbReference type="EMBL" id="KAA8515539.1"/>
    </source>
</evidence>
<feature type="compositionally biased region" description="Polar residues" evidence="14">
    <location>
        <begin position="322"/>
        <end position="332"/>
    </location>
</feature>
<dbReference type="GO" id="GO:0008270">
    <property type="term" value="F:zinc ion binding"/>
    <property type="evidence" value="ECO:0007669"/>
    <property type="project" value="UniProtKB-KW"/>
</dbReference>
<evidence type="ECO:0000256" key="6">
    <source>
        <dbReference type="ARBA" id="ARBA00022833"/>
    </source>
</evidence>
<sequence>MAVLIAKKEQLNRYTNNDIQIIPKTPSSVSGFARKRKNQELGNSDKKVHMLEEEEEEGQDRGGSSPKRRNLVKKTGVYQEMEGFHERRTSVYQSTTNKKRVVEDEFSSGEWERGRTRTSVKNTRITQGIKDSLDIRTSGKRHCPSNKKIIPEDEYLMDEWEDYHEEDNLGTSPRAKKTSIERTARDTKGVHGKGSSQKHRGASNKKRIFYDDFSVDEDEEHKDNVGSSPTRELSLKKSKVTQEIEGFHGKRISERCRAASNKKRIVENDFYLCDWVDDEEEEEFFKITTENRSRDSNGVKMKRGRRGEWLDDDEEEDFMITKTGNRSRNSNGLKMKRSSRAARERHEKLRNLSLYNSSSSSSSSSSLSSVSVLKSDGNSVDRCSTRKAKENGEERKKCHQCKRNDRRIVVPCTKCKEKLYCIQCIKQWYPHLKEEEIAEICPFCRGNCNCNICLHSSGMVKTSKRDLSNPEKVRHLRYLISSLLPFLKKIHEEQTKEIEMESIIQGVPSSSIRIKKSLCFNDERVYCNHCATSIIDLHRSCPNCSYELCLRCCQEIRKGEVLGGSKKVLFQYLNRGYDYIHGGDPLPDFCHLETSNEHNEPLTEWVAKDDESVTCAPIEMGGCGNCVLELRCLLPNDWISNLEAKAKDILRKCGTELTISTSKCHEVVTEKRRAASRDGSNDNYLYCPTSCDILKQEELHHFQRHWANGEPVIVQHALEQTTGLSWEPMVFWRALCENLDSKMSEVKAIDCLAGCEVEINSRKFFKGYTEGRRYDNFWPEMLKLKDWPPSDKFEDLLPRHCDEFIKALPFQEYTDPRAGFLNLAVKLPPGVLKPDLGPKTYIAYGIAQELGRGDSVTKLHCDMSDAVNILTHTAEVVLNDEQRSAIERLKEKHRAQDERERLDQSNQIVTISKQPSETSEVAGISVDEHEQQFTSLSSLPEGTTEKTGGALWDIFRREDVPKLEEYLRKHSREFRHTYCSPVEQVVHPIHDQSFYLTLAHKRKLREEFGIEPWTFEQHLGEAVFIPAGCPHQVRNLRSCTKVAVDFVSPENVHECLRLTEEFRQLPKGHKAREDKLEIKKMILHAINQAVEDFEALTTSQC</sequence>
<dbReference type="PROSITE" id="PS50089">
    <property type="entry name" value="ZF_RING_2"/>
    <property type="match status" value="1"/>
</dbReference>
<dbReference type="AlphaFoldDB" id="A0A5J4ZCB6"/>
<reference evidence="17 18" key="1">
    <citation type="submission" date="2019-09" db="EMBL/GenBank/DDBJ databases">
        <title>A chromosome-level genome assembly of the Chinese tupelo Nyssa sinensis.</title>
        <authorList>
            <person name="Yang X."/>
            <person name="Kang M."/>
            <person name="Yang Y."/>
            <person name="Xiong H."/>
            <person name="Wang M."/>
            <person name="Zhang Z."/>
            <person name="Wang Z."/>
            <person name="Wu H."/>
            <person name="Ma T."/>
            <person name="Liu J."/>
            <person name="Xi Z."/>
        </authorList>
    </citation>
    <scope>NUCLEOTIDE SEQUENCE [LARGE SCALE GENOMIC DNA]</scope>
    <source>
        <strain evidence="17">J267</strain>
        <tissue evidence="17">Leaf</tissue>
    </source>
</reference>
<dbReference type="OrthoDB" id="1667110at2759"/>
<keyword evidence="18" id="KW-1185">Reference proteome</keyword>
<evidence type="ECO:0000256" key="13">
    <source>
        <dbReference type="PROSITE-ProRule" id="PRU00175"/>
    </source>
</evidence>
<dbReference type="GO" id="GO:0000118">
    <property type="term" value="C:histone deacetylase complex"/>
    <property type="evidence" value="ECO:0007669"/>
    <property type="project" value="TreeGrafter"/>
</dbReference>
<dbReference type="PANTHER" id="PTHR12549:SF37">
    <property type="entry name" value="LYSINE-SPECIFIC DEMETHYLASE JMJ26"/>
    <property type="match status" value="1"/>
</dbReference>
<dbReference type="SUPFAM" id="SSF51197">
    <property type="entry name" value="Clavaminate synthase-like"/>
    <property type="match status" value="1"/>
</dbReference>
<dbReference type="InterPro" id="IPR001841">
    <property type="entry name" value="Znf_RING"/>
</dbReference>
<dbReference type="GO" id="GO:0032454">
    <property type="term" value="F:histone H3K9 demethylase activity"/>
    <property type="evidence" value="ECO:0007669"/>
    <property type="project" value="InterPro"/>
</dbReference>
<keyword evidence="9" id="KW-0805">Transcription regulation</keyword>
<feature type="region of interest" description="Disordered" evidence="14">
    <location>
        <begin position="166"/>
        <end position="203"/>
    </location>
</feature>
<comment type="function">
    <text evidence="12">May function as histone H3 lysine demethylase and be involved in regulation of gene expression.</text>
</comment>
<comment type="subcellular location">
    <subcellularLocation>
        <location evidence="2">Nucleus</location>
    </subcellularLocation>
</comment>
<evidence type="ECO:0000256" key="4">
    <source>
        <dbReference type="ARBA" id="ARBA00022723"/>
    </source>
</evidence>
<evidence type="ECO:0000259" key="15">
    <source>
        <dbReference type="PROSITE" id="PS50089"/>
    </source>
</evidence>
<evidence type="ECO:0000256" key="14">
    <source>
        <dbReference type="SAM" id="MobiDB-lite"/>
    </source>
</evidence>
<organism evidence="17 18">
    <name type="scientific">Nyssa sinensis</name>
    <dbReference type="NCBI Taxonomy" id="561372"/>
    <lineage>
        <taxon>Eukaryota</taxon>
        <taxon>Viridiplantae</taxon>
        <taxon>Streptophyta</taxon>
        <taxon>Embryophyta</taxon>
        <taxon>Tracheophyta</taxon>
        <taxon>Spermatophyta</taxon>
        <taxon>Magnoliopsida</taxon>
        <taxon>eudicotyledons</taxon>
        <taxon>Gunneridae</taxon>
        <taxon>Pentapetalae</taxon>
        <taxon>asterids</taxon>
        <taxon>Cornales</taxon>
        <taxon>Nyssaceae</taxon>
        <taxon>Nyssa</taxon>
    </lineage>
</organism>
<feature type="compositionally biased region" description="Basic and acidic residues" evidence="14">
    <location>
        <begin position="341"/>
        <end position="350"/>
    </location>
</feature>
<dbReference type="PANTHER" id="PTHR12549">
    <property type="entry name" value="JMJC DOMAIN-CONTAINING HISTONE DEMETHYLATION PROTEIN"/>
    <property type="match status" value="1"/>
</dbReference>
<feature type="domain" description="RING-type" evidence="15">
    <location>
        <begin position="398"/>
        <end position="445"/>
    </location>
</feature>
<evidence type="ECO:0000256" key="10">
    <source>
        <dbReference type="ARBA" id="ARBA00023163"/>
    </source>
</evidence>
<dbReference type="Pfam" id="PF10497">
    <property type="entry name" value="zf-4CXXC_R1"/>
    <property type="match status" value="1"/>
</dbReference>
<evidence type="ECO:0000256" key="9">
    <source>
        <dbReference type="ARBA" id="ARBA00023015"/>
    </source>
</evidence>
<evidence type="ECO:0000256" key="3">
    <source>
        <dbReference type="ARBA" id="ARBA00006801"/>
    </source>
</evidence>
<keyword evidence="8" id="KW-0408">Iron</keyword>
<keyword evidence="7" id="KW-0560">Oxidoreductase</keyword>
<keyword evidence="11" id="KW-0539">Nucleus</keyword>
<dbReference type="Proteomes" id="UP000325577">
    <property type="component" value="Linkage Group LG9"/>
</dbReference>
<protein>
    <recommendedName>
        <fullName evidence="19">JmjC domain-containing protein</fullName>
    </recommendedName>
</protein>
<dbReference type="GO" id="GO:0016491">
    <property type="term" value="F:oxidoreductase activity"/>
    <property type="evidence" value="ECO:0007669"/>
    <property type="project" value="UniProtKB-KW"/>
</dbReference>
<keyword evidence="4" id="KW-0479">Metal-binding</keyword>
<feature type="region of interest" description="Disordered" evidence="14">
    <location>
        <begin position="320"/>
        <end position="388"/>
    </location>
</feature>
<evidence type="ECO:0000313" key="18">
    <source>
        <dbReference type="Proteomes" id="UP000325577"/>
    </source>
</evidence>
<evidence type="ECO:0000256" key="2">
    <source>
        <dbReference type="ARBA" id="ARBA00004123"/>
    </source>
</evidence>
<name>A0A5J4ZCB6_9ASTE</name>
<dbReference type="PROSITE" id="PS51184">
    <property type="entry name" value="JMJC"/>
    <property type="match status" value="1"/>
</dbReference>
<keyword evidence="10" id="KW-0804">Transcription</keyword>
<evidence type="ECO:0000256" key="12">
    <source>
        <dbReference type="ARBA" id="ARBA00060112"/>
    </source>
</evidence>
<accession>A0A5J4ZCB6</accession>
<keyword evidence="5 13" id="KW-0863">Zinc-finger</keyword>
<evidence type="ECO:0008006" key="19">
    <source>
        <dbReference type="Google" id="ProtNLM"/>
    </source>
</evidence>
<dbReference type="Pfam" id="PF02373">
    <property type="entry name" value="JmjC"/>
    <property type="match status" value="1"/>
</dbReference>
<dbReference type="InterPro" id="IPR003347">
    <property type="entry name" value="JmjC_dom"/>
</dbReference>
<evidence type="ECO:0000256" key="8">
    <source>
        <dbReference type="ARBA" id="ARBA00023004"/>
    </source>
</evidence>
<dbReference type="GO" id="GO:0031490">
    <property type="term" value="F:chromatin DNA binding"/>
    <property type="evidence" value="ECO:0007669"/>
    <property type="project" value="TreeGrafter"/>
</dbReference>
<evidence type="ECO:0000256" key="11">
    <source>
        <dbReference type="ARBA" id="ARBA00023242"/>
    </source>
</evidence>
<dbReference type="EMBL" id="CM018052">
    <property type="protein sequence ID" value="KAA8515539.1"/>
    <property type="molecule type" value="Genomic_DNA"/>
</dbReference>
<evidence type="ECO:0000259" key="16">
    <source>
        <dbReference type="PROSITE" id="PS51184"/>
    </source>
</evidence>
<evidence type="ECO:0000256" key="7">
    <source>
        <dbReference type="ARBA" id="ARBA00023002"/>
    </source>
</evidence>
<feature type="compositionally biased region" description="Basic and acidic residues" evidence="14">
    <location>
        <begin position="178"/>
        <end position="189"/>
    </location>
</feature>
<gene>
    <name evidence="17" type="ORF">F0562_018850</name>
</gene>
<keyword evidence="6" id="KW-0862">Zinc</keyword>
<feature type="compositionally biased region" description="Low complexity" evidence="14">
    <location>
        <begin position="351"/>
        <end position="375"/>
    </location>
</feature>
<dbReference type="GO" id="GO:0006357">
    <property type="term" value="P:regulation of transcription by RNA polymerase II"/>
    <property type="evidence" value="ECO:0007669"/>
    <property type="project" value="TreeGrafter"/>
</dbReference>
<dbReference type="InterPro" id="IPR045109">
    <property type="entry name" value="LSDs-like"/>
</dbReference>
<evidence type="ECO:0000256" key="5">
    <source>
        <dbReference type="ARBA" id="ARBA00022771"/>
    </source>
</evidence>